<dbReference type="Proteomes" id="UP000243053">
    <property type="component" value="Unassembled WGS sequence"/>
</dbReference>
<evidence type="ECO:0000259" key="5">
    <source>
        <dbReference type="PROSITE" id="PS50984"/>
    </source>
</evidence>
<dbReference type="InterPro" id="IPR043165">
    <property type="entry name" value="TruD_insert_sf"/>
</dbReference>
<dbReference type="EC" id="5.4.99.27" evidence="4"/>
<comment type="similarity">
    <text evidence="1 4">Belongs to the pseudouridine synthase TruD family.</text>
</comment>
<evidence type="ECO:0000313" key="6">
    <source>
        <dbReference type="EMBL" id="OUR84401.1"/>
    </source>
</evidence>
<dbReference type="HAMAP" id="MF_01082">
    <property type="entry name" value="TruD"/>
    <property type="match status" value="1"/>
</dbReference>
<gene>
    <name evidence="4" type="primary">truD</name>
    <name evidence="6" type="ORF">A9Q75_02745</name>
</gene>
<dbReference type="GO" id="GO:0031119">
    <property type="term" value="P:tRNA pseudouridine synthesis"/>
    <property type="evidence" value="ECO:0007669"/>
    <property type="project" value="UniProtKB-UniRule"/>
</dbReference>
<comment type="caution">
    <text evidence="6">The sequence shown here is derived from an EMBL/GenBank/DDBJ whole genome shotgun (WGS) entry which is preliminary data.</text>
</comment>
<dbReference type="PANTHER" id="PTHR47811:SF1">
    <property type="entry name" value="TRNA PSEUDOURIDINE SYNTHASE D"/>
    <property type="match status" value="1"/>
</dbReference>
<dbReference type="PANTHER" id="PTHR47811">
    <property type="entry name" value="TRNA PSEUDOURIDINE SYNTHASE D"/>
    <property type="match status" value="1"/>
</dbReference>
<dbReference type="GO" id="GO:0003723">
    <property type="term" value="F:RNA binding"/>
    <property type="evidence" value="ECO:0007669"/>
    <property type="project" value="InterPro"/>
</dbReference>
<evidence type="ECO:0000256" key="3">
    <source>
        <dbReference type="ARBA" id="ARBA00023235"/>
    </source>
</evidence>
<dbReference type="PROSITE" id="PS50984">
    <property type="entry name" value="TRUD"/>
    <property type="match status" value="1"/>
</dbReference>
<proteinExistence type="inferred from homology"/>
<dbReference type="GO" id="GO:0005829">
    <property type="term" value="C:cytosol"/>
    <property type="evidence" value="ECO:0007669"/>
    <property type="project" value="TreeGrafter"/>
</dbReference>
<dbReference type="Gene3D" id="3.30.2350.20">
    <property type="entry name" value="TruD, catalytic domain"/>
    <property type="match status" value="1"/>
</dbReference>
<dbReference type="EMBL" id="MAAF01000019">
    <property type="protein sequence ID" value="OUR84401.1"/>
    <property type="molecule type" value="Genomic_DNA"/>
</dbReference>
<dbReference type="SUPFAM" id="SSF55120">
    <property type="entry name" value="Pseudouridine synthase"/>
    <property type="match status" value="1"/>
</dbReference>
<dbReference type="InterPro" id="IPR011760">
    <property type="entry name" value="PsdUridine_synth_TruD_insert"/>
</dbReference>
<keyword evidence="2 4" id="KW-0819">tRNA processing</keyword>
<evidence type="ECO:0000256" key="2">
    <source>
        <dbReference type="ARBA" id="ARBA00022694"/>
    </source>
</evidence>
<dbReference type="InterPro" id="IPR001656">
    <property type="entry name" value="PsdUridine_synth_TruD"/>
</dbReference>
<dbReference type="InterPro" id="IPR042214">
    <property type="entry name" value="TruD_catalytic"/>
</dbReference>
<protein>
    <recommendedName>
        <fullName evidence="4">tRNA pseudouridine synthase D</fullName>
        <ecNumber evidence="4">5.4.99.27</ecNumber>
    </recommendedName>
    <alternativeName>
        <fullName evidence="4">tRNA pseudouridine(13) synthase</fullName>
    </alternativeName>
    <alternativeName>
        <fullName evidence="4">tRNA pseudouridylate synthase D</fullName>
    </alternativeName>
    <alternativeName>
        <fullName evidence="4">tRNA-uridine isomerase D</fullName>
    </alternativeName>
</protein>
<dbReference type="GO" id="GO:0160150">
    <property type="term" value="F:tRNA pseudouridine(13) synthase activity"/>
    <property type="evidence" value="ECO:0007669"/>
    <property type="project" value="UniProtKB-EC"/>
</dbReference>
<comment type="function">
    <text evidence="4">Responsible for synthesis of pseudouridine from uracil-13 in transfer RNAs.</text>
</comment>
<accession>A0A1Y5ENU4</accession>
<evidence type="ECO:0000313" key="7">
    <source>
        <dbReference type="Proteomes" id="UP000243053"/>
    </source>
</evidence>
<dbReference type="AlphaFoldDB" id="A0A1Y5ENU4"/>
<dbReference type="PROSITE" id="PS01268">
    <property type="entry name" value="UPF0024"/>
    <property type="match status" value="1"/>
</dbReference>
<keyword evidence="3 4" id="KW-0413">Isomerase</keyword>
<name>A0A1Y5ENU4_COLPS</name>
<comment type="catalytic activity">
    <reaction evidence="4">
        <text>uridine(13) in tRNA = pseudouridine(13) in tRNA</text>
        <dbReference type="Rhea" id="RHEA:42540"/>
        <dbReference type="Rhea" id="RHEA-COMP:10105"/>
        <dbReference type="Rhea" id="RHEA-COMP:10106"/>
        <dbReference type="ChEBI" id="CHEBI:65314"/>
        <dbReference type="ChEBI" id="CHEBI:65315"/>
        <dbReference type="EC" id="5.4.99.27"/>
    </reaction>
</comment>
<feature type="active site" description="Nucleophile" evidence="4">
    <location>
        <position position="78"/>
    </location>
</feature>
<reference evidence="7" key="1">
    <citation type="journal article" date="2017" name="Proc. Natl. Acad. Sci. U.S.A.">
        <title>Simulation of Deepwater Horizon oil plume reveals substrate specialization within a complex community of hydrocarbon degraders.</title>
        <authorList>
            <person name="Hu P."/>
            <person name="Dubinsky E.A."/>
            <person name="Probst A.J."/>
            <person name="Wang J."/>
            <person name="Sieber C.M.K."/>
            <person name="Tom L.M."/>
            <person name="Gardinali P."/>
            <person name="Banfield J.F."/>
            <person name="Atlas R.M."/>
            <person name="Andersen G.L."/>
        </authorList>
    </citation>
    <scope>NUCLEOTIDE SEQUENCE [LARGE SCALE GENOMIC DNA]</scope>
</reference>
<dbReference type="InterPro" id="IPR020103">
    <property type="entry name" value="PsdUridine_synth_cat_dom_sf"/>
</dbReference>
<evidence type="ECO:0000256" key="1">
    <source>
        <dbReference type="ARBA" id="ARBA00007953"/>
    </source>
</evidence>
<dbReference type="Pfam" id="PF01142">
    <property type="entry name" value="TruD"/>
    <property type="match status" value="2"/>
</dbReference>
<evidence type="ECO:0000256" key="4">
    <source>
        <dbReference type="HAMAP-Rule" id="MF_01082"/>
    </source>
</evidence>
<sequence length="365" mass="41465">MLIEQAYLHGKPQSSGLLRSQISDFQVFEELPFLPCGEGEHLFVHIRKTGANTLFVARELAKYFEVKEQLVSYAGLKDRFAITEQWFGVHVPGKQEYNLDDLNIEGVEILSYKRHNKKLRTGALTGNRFELILREVTAIKAFTERWQQIVEQGVPNYFGEQRFGIGGGNIERALSLFSGQKVKDKKKRGMYLSAARSHIFNSVLNERIQQQCFEKVAVGDVLMLAGTQSVFHLDEVDSAIQQRFTDKDVDITAPMWGAGDLMTSNVPLALEQAIATKNQEFCEGLPRFGLKQERRRIRLTVSDTNIELLSAEEDSAQEESNAVKISFFLPSGCYATTVLRELLNYQDMTTRIDKREITANQNQQD</sequence>
<dbReference type="InterPro" id="IPR020119">
    <property type="entry name" value="PsdUridine_synth_TruD_CS"/>
</dbReference>
<dbReference type="CDD" id="cd02575">
    <property type="entry name" value="PseudoU_synth_EcTruD"/>
    <property type="match status" value="1"/>
</dbReference>
<organism evidence="6 7">
    <name type="scientific">Colwellia psychrerythraea</name>
    <name type="common">Vibrio psychroerythus</name>
    <dbReference type="NCBI Taxonomy" id="28229"/>
    <lineage>
        <taxon>Bacteria</taxon>
        <taxon>Pseudomonadati</taxon>
        <taxon>Pseudomonadota</taxon>
        <taxon>Gammaproteobacteria</taxon>
        <taxon>Alteromonadales</taxon>
        <taxon>Colwelliaceae</taxon>
        <taxon>Colwellia</taxon>
    </lineage>
</organism>
<feature type="domain" description="TRUD" evidence="5">
    <location>
        <begin position="153"/>
        <end position="300"/>
    </location>
</feature>
<dbReference type="Gene3D" id="3.30.2340.10">
    <property type="entry name" value="TruD, insertion domain"/>
    <property type="match status" value="1"/>
</dbReference>
<dbReference type="InterPro" id="IPR050170">
    <property type="entry name" value="TruD_pseudoU_synthase"/>
</dbReference>